<dbReference type="SMART" id="SM00220">
    <property type="entry name" value="S_TKc"/>
    <property type="match status" value="1"/>
</dbReference>
<reference evidence="9 10" key="1">
    <citation type="submission" date="2019-08" db="EMBL/GenBank/DDBJ databases">
        <title>Whole genome of Aphis craccivora.</title>
        <authorList>
            <person name="Voronova N.V."/>
            <person name="Shulinski R.S."/>
            <person name="Bandarenka Y.V."/>
            <person name="Zhorov D.G."/>
            <person name="Warner D."/>
        </authorList>
    </citation>
    <scope>NUCLEOTIDE SEQUENCE [LARGE SCALE GENOMIC DNA]</scope>
    <source>
        <strain evidence="9">180601</strain>
        <tissue evidence="9">Whole Body</tissue>
    </source>
</reference>
<keyword evidence="10" id="KW-1185">Reference proteome</keyword>
<dbReference type="PANTHER" id="PTHR24057:SF0">
    <property type="entry name" value="PROTEIN KINASE SHAGGY-RELATED"/>
    <property type="match status" value="1"/>
</dbReference>
<evidence type="ECO:0000256" key="4">
    <source>
        <dbReference type="ARBA" id="ARBA00022741"/>
    </source>
</evidence>
<dbReference type="Gene3D" id="1.10.510.10">
    <property type="entry name" value="Transferase(Phosphotransferase) domain 1"/>
    <property type="match status" value="1"/>
</dbReference>
<dbReference type="SUPFAM" id="SSF56112">
    <property type="entry name" value="Protein kinase-like (PK-like)"/>
    <property type="match status" value="1"/>
</dbReference>
<comment type="caution">
    <text evidence="9">The sequence shown here is derived from an EMBL/GenBank/DDBJ whole genome shotgun (WGS) entry which is preliminary data.</text>
</comment>
<organism evidence="9 10">
    <name type="scientific">Aphis craccivora</name>
    <name type="common">Cowpea aphid</name>
    <dbReference type="NCBI Taxonomy" id="307492"/>
    <lineage>
        <taxon>Eukaryota</taxon>
        <taxon>Metazoa</taxon>
        <taxon>Ecdysozoa</taxon>
        <taxon>Arthropoda</taxon>
        <taxon>Hexapoda</taxon>
        <taxon>Insecta</taxon>
        <taxon>Pterygota</taxon>
        <taxon>Neoptera</taxon>
        <taxon>Paraneoptera</taxon>
        <taxon>Hemiptera</taxon>
        <taxon>Sternorrhyncha</taxon>
        <taxon>Aphidomorpha</taxon>
        <taxon>Aphidoidea</taxon>
        <taxon>Aphididae</taxon>
        <taxon>Aphidini</taxon>
        <taxon>Aphis</taxon>
        <taxon>Aphis</taxon>
    </lineage>
</organism>
<accession>A0A6G0YUC0</accession>
<keyword evidence="6" id="KW-0067">ATP-binding</keyword>
<proteinExistence type="inferred from homology"/>
<evidence type="ECO:0000313" key="9">
    <source>
        <dbReference type="EMBL" id="KAF0761386.1"/>
    </source>
</evidence>
<dbReference type="InterPro" id="IPR011009">
    <property type="entry name" value="Kinase-like_dom_sf"/>
</dbReference>
<sequence length="420" mass="45725">MLTVCVFPIARYNIIIIFINRAAEHHHRYARPPPPLKPTRHCPSVACDYVTAMTAFGNAAAEDDDDGDGRLLQLSYVTVLDGGTFGTVYRAVLSAGGGGGTARTVAVKRIRSPGGGRHELDVHRRLQHPNVVRLLFHFYSGGLDRALVNLIFTQKWLAGLVTPSGNSITCKFNSRDDVCGAAGPDGTDDDYGGGGGSRLNLVMELAPTNLDRAIRRLAAAGRTASAGHGKLYAYQMFRGLGYVHWTAGLCHRDVKPSNLLLYPSTGVLKLCDFGSAKDLSHGRPNTRYTCSRRYRAPELLFDQPYGAPDYTAAVDVWSAGCVYAELMAGVPLFPGTSVPHQRALVARPPVFPRQAPADAVRLVTATLRFDPAARPTAPEACDHECFDAIRRPGGHRLPPLFDDDDDDDEDDYYDDGYPRV</sequence>
<dbReference type="EMBL" id="VUJU01002408">
    <property type="protein sequence ID" value="KAF0761386.1"/>
    <property type="molecule type" value="Genomic_DNA"/>
</dbReference>
<feature type="region of interest" description="Disordered" evidence="7">
    <location>
        <begin position="394"/>
        <end position="420"/>
    </location>
</feature>
<dbReference type="Proteomes" id="UP000478052">
    <property type="component" value="Unassembled WGS sequence"/>
</dbReference>
<dbReference type="GO" id="GO:0007165">
    <property type="term" value="P:signal transduction"/>
    <property type="evidence" value="ECO:0007669"/>
    <property type="project" value="TreeGrafter"/>
</dbReference>
<evidence type="ECO:0000259" key="8">
    <source>
        <dbReference type="PROSITE" id="PS50011"/>
    </source>
</evidence>
<dbReference type="InterPro" id="IPR008271">
    <property type="entry name" value="Ser/Thr_kinase_AS"/>
</dbReference>
<evidence type="ECO:0000256" key="6">
    <source>
        <dbReference type="ARBA" id="ARBA00022840"/>
    </source>
</evidence>
<gene>
    <name evidence="9" type="ORF">FWK35_00020423</name>
</gene>
<evidence type="ECO:0000313" key="10">
    <source>
        <dbReference type="Proteomes" id="UP000478052"/>
    </source>
</evidence>
<protein>
    <submittedName>
        <fullName evidence="9">Protein kinase shaggy-like</fullName>
    </submittedName>
</protein>
<keyword evidence="5 9" id="KW-0418">Kinase</keyword>
<dbReference type="Pfam" id="PF00069">
    <property type="entry name" value="Pkinase"/>
    <property type="match status" value="1"/>
</dbReference>
<dbReference type="GO" id="GO:0005524">
    <property type="term" value="F:ATP binding"/>
    <property type="evidence" value="ECO:0007669"/>
    <property type="project" value="UniProtKB-KW"/>
</dbReference>
<dbReference type="AlphaFoldDB" id="A0A6G0YUC0"/>
<dbReference type="InterPro" id="IPR000719">
    <property type="entry name" value="Prot_kinase_dom"/>
</dbReference>
<dbReference type="GO" id="GO:0004674">
    <property type="term" value="F:protein serine/threonine kinase activity"/>
    <property type="evidence" value="ECO:0007669"/>
    <property type="project" value="UniProtKB-KW"/>
</dbReference>
<evidence type="ECO:0000256" key="5">
    <source>
        <dbReference type="ARBA" id="ARBA00022777"/>
    </source>
</evidence>
<name>A0A6G0YUC0_APHCR</name>
<dbReference type="InterPro" id="IPR050591">
    <property type="entry name" value="GSK-3"/>
</dbReference>
<keyword evidence="3" id="KW-0808">Transferase</keyword>
<comment type="similarity">
    <text evidence="1">Belongs to the protein kinase superfamily. CMGC Ser/Thr protein kinase family. GSK-3 subfamily.</text>
</comment>
<feature type="compositionally biased region" description="Acidic residues" evidence="7">
    <location>
        <begin position="401"/>
        <end position="414"/>
    </location>
</feature>
<dbReference type="PANTHER" id="PTHR24057">
    <property type="entry name" value="GLYCOGEN SYNTHASE KINASE-3 ALPHA"/>
    <property type="match status" value="1"/>
</dbReference>
<dbReference type="Gene3D" id="3.30.200.20">
    <property type="entry name" value="Phosphorylase Kinase, domain 1"/>
    <property type="match status" value="1"/>
</dbReference>
<evidence type="ECO:0000256" key="3">
    <source>
        <dbReference type="ARBA" id="ARBA00022679"/>
    </source>
</evidence>
<evidence type="ECO:0000256" key="7">
    <source>
        <dbReference type="SAM" id="MobiDB-lite"/>
    </source>
</evidence>
<keyword evidence="2" id="KW-0723">Serine/threonine-protein kinase</keyword>
<dbReference type="GO" id="GO:0005634">
    <property type="term" value="C:nucleus"/>
    <property type="evidence" value="ECO:0007669"/>
    <property type="project" value="TreeGrafter"/>
</dbReference>
<feature type="domain" description="Protein kinase" evidence="8">
    <location>
        <begin position="74"/>
        <end position="386"/>
    </location>
</feature>
<dbReference type="GO" id="GO:0030154">
    <property type="term" value="P:cell differentiation"/>
    <property type="evidence" value="ECO:0007669"/>
    <property type="project" value="TreeGrafter"/>
</dbReference>
<dbReference type="PROSITE" id="PS50011">
    <property type="entry name" value="PROTEIN_KINASE_DOM"/>
    <property type="match status" value="1"/>
</dbReference>
<dbReference type="PROSITE" id="PS00108">
    <property type="entry name" value="PROTEIN_KINASE_ST"/>
    <property type="match status" value="1"/>
</dbReference>
<evidence type="ECO:0000256" key="2">
    <source>
        <dbReference type="ARBA" id="ARBA00022527"/>
    </source>
</evidence>
<dbReference type="GO" id="GO:0005737">
    <property type="term" value="C:cytoplasm"/>
    <property type="evidence" value="ECO:0007669"/>
    <property type="project" value="TreeGrafter"/>
</dbReference>
<evidence type="ECO:0000256" key="1">
    <source>
        <dbReference type="ARBA" id="ARBA00005527"/>
    </source>
</evidence>
<dbReference type="OrthoDB" id="272141at2759"/>
<keyword evidence="4" id="KW-0547">Nucleotide-binding</keyword>